<feature type="compositionally biased region" description="Basic and acidic residues" evidence="1">
    <location>
        <begin position="196"/>
        <end position="206"/>
    </location>
</feature>
<evidence type="ECO:0000313" key="3">
    <source>
        <dbReference type="EMBL" id="KAJ8372658.1"/>
    </source>
</evidence>
<protein>
    <submittedName>
        <fullName evidence="3">Uncharacterized protein</fullName>
    </submittedName>
</protein>
<dbReference type="EMBL" id="JAINUG010000391">
    <property type="protein sequence ID" value="KAJ8372658.1"/>
    <property type="molecule type" value="Genomic_DNA"/>
</dbReference>
<reference evidence="3" key="1">
    <citation type="journal article" date="2023" name="Science">
        <title>Genome structures resolve the early diversification of teleost fishes.</title>
        <authorList>
            <person name="Parey E."/>
            <person name="Louis A."/>
            <person name="Montfort J."/>
            <person name="Bouchez O."/>
            <person name="Roques C."/>
            <person name="Iampietro C."/>
            <person name="Lluch J."/>
            <person name="Castinel A."/>
            <person name="Donnadieu C."/>
            <person name="Desvignes T."/>
            <person name="Floi Bucao C."/>
            <person name="Jouanno E."/>
            <person name="Wen M."/>
            <person name="Mejri S."/>
            <person name="Dirks R."/>
            <person name="Jansen H."/>
            <person name="Henkel C."/>
            <person name="Chen W.J."/>
            <person name="Zahm M."/>
            <person name="Cabau C."/>
            <person name="Klopp C."/>
            <person name="Thompson A.W."/>
            <person name="Robinson-Rechavi M."/>
            <person name="Braasch I."/>
            <person name="Lecointre G."/>
            <person name="Bobe J."/>
            <person name="Postlethwait J.H."/>
            <person name="Berthelot C."/>
            <person name="Roest Crollius H."/>
            <person name="Guiguen Y."/>
        </authorList>
    </citation>
    <scope>NUCLEOTIDE SEQUENCE</scope>
    <source>
        <strain evidence="3">NC1722</strain>
    </source>
</reference>
<feature type="compositionally biased region" description="Low complexity" evidence="1">
    <location>
        <begin position="214"/>
        <end position="228"/>
    </location>
</feature>
<feature type="compositionally biased region" description="Basic and acidic residues" evidence="1">
    <location>
        <begin position="132"/>
        <end position="144"/>
    </location>
</feature>
<evidence type="ECO:0000256" key="2">
    <source>
        <dbReference type="SAM" id="SignalP"/>
    </source>
</evidence>
<feature type="chain" id="PRO_5042173669" evidence="2">
    <location>
        <begin position="19"/>
        <end position="263"/>
    </location>
</feature>
<keyword evidence="4" id="KW-1185">Reference proteome</keyword>
<sequence length="263" mass="27448">MVLEWFVLILHSQSEVNCSLPPPSQGSGSLACGVDCSRSSGRPLAAEGALASSPSLAGLQQRDLPSRERFRCALADPEALVEEPQLGASLSVTGLALCPSGGRNTASETGADADIGGADLVMLISRRKKKSRPETSARHVDRSPAGRVTRPQCLQRDEGSLSFCSSEFTFSEDAVDGLGKINDVPPRCAGLTGVPDGRRARGDGVFHFRGQAGSPSSTKGSTSTSCRSPPSAGIGDLNDRSLFSSSMRANRYACPQALGKGLR</sequence>
<name>A0AAD7RA13_9TELE</name>
<comment type="caution">
    <text evidence="3">The sequence shown here is derived from an EMBL/GenBank/DDBJ whole genome shotgun (WGS) entry which is preliminary data.</text>
</comment>
<dbReference type="Proteomes" id="UP001221898">
    <property type="component" value="Unassembled WGS sequence"/>
</dbReference>
<feature type="signal peptide" evidence="2">
    <location>
        <begin position="1"/>
        <end position="18"/>
    </location>
</feature>
<feature type="region of interest" description="Disordered" evidence="1">
    <location>
        <begin position="192"/>
        <end position="240"/>
    </location>
</feature>
<feature type="region of interest" description="Disordered" evidence="1">
    <location>
        <begin position="126"/>
        <end position="152"/>
    </location>
</feature>
<organism evidence="3 4">
    <name type="scientific">Aldrovandia affinis</name>
    <dbReference type="NCBI Taxonomy" id="143900"/>
    <lineage>
        <taxon>Eukaryota</taxon>
        <taxon>Metazoa</taxon>
        <taxon>Chordata</taxon>
        <taxon>Craniata</taxon>
        <taxon>Vertebrata</taxon>
        <taxon>Euteleostomi</taxon>
        <taxon>Actinopterygii</taxon>
        <taxon>Neopterygii</taxon>
        <taxon>Teleostei</taxon>
        <taxon>Notacanthiformes</taxon>
        <taxon>Halosauridae</taxon>
        <taxon>Aldrovandia</taxon>
    </lineage>
</organism>
<evidence type="ECO:0000256" key="1">
    <source>
        <dbReference type="SAM" id="MobiDB-lite"/>
    </source>
</evidence>
<gene>
    <name evidence="3" type="ORF">AAFF_G00280300</name>
</gene>
<proteinExistence type="predicted"/>
<evidence type="ECO:0000313" key="4">
    <source>
        <dbReference type="Proteomes" id="UP001221898"/>
    </source>
</evidence>
<dbReference type="AlphaFoldDB" id="A0AAD7RA13"/>
<accession>A0AAD7RA13</accession>
<keyword evidence="2" id="KW-0732">Signal</keyword>